<dbReference type="PANTHER" id="PTHR33048:SF129">
    <property type="entry name" value="INTEGRAL MEMBRANE PROTEIN-RELATED"/>
    <property type="match status" value="1"/>
</dbReference>
<feature type="transmembrane region" description="Helical" evidence="6">
    <location>
        <begin position="47"/>
        <end position="73"/>
    </location>
</feature>
<evidence type="ECO:0000256" key="3">
    <source>
        <dbReference type="ARBA" id="ARBA00022989"/>
    </source>
</evidence>
<dbReference type="InterPro" id="IPR052337">
    <property type="entry name" value="SAT4-like"/>
</dbReference>
<evidence type="ECO:0000256" key="6">
    <source>
        <dbReference type="SAM" id="Phobius"/>
    </source>
</evidence>
<evidence type="ECO:0000256" key="4">
    <source>
        <dbReference type="ARBA" id="ARBA00023136"/>
    </source>
</evidence>
<comment type="caution">
    <text evidence="8">The sequence shown here is derived from an EMBL/GenBank/DDBJ whole genome shotgun (WGS) entry which is preliminary data.</text>
</comment>
<comment type="similarity">
    <text evidence="5">Belongs to the SAT4 family.</text>
</comment>
<evidence type="ECO:0000256" key="5">
    <source>
        <dbReference type="ARBA" id="ARBA00038359"/>
    </source>
</evidence>
<dbReference type="Proteomes" id="UP001302812">
    <property type="component" value="Unassembled WGS sequence"/>
</dbReference>
<gene>
    <name evidence="8" type="ORF">N656DRAFT_771555</name>
</gene>
<keyword evidence="2 6" id="KW-0812">Transmembrane</keyword>
<dbReference type="AlphaFoldDB" id="A0AAN6QL40"/>
<organism evidence="8 9">
    <name type="scientific">Canariomyces notabilis</name>
    <dbReference type="NCBI Taxonomy" id="2074819"/>
    <lineage>
        <taxon>Eukaryota</taxon>
        <taxon>Fungi</taxon>
        <taxon>Dikarya</taxon>
        <taxon>Ascomycota</taxon>
        <taxon>Pezizomycotina</taxon>
        <taxon>Sordariomycetes</taxon>
        <taxon>Sordariomycetidae</taxon>
        <taxon>Sordariales</taxon>
        <taxon>Chaetomiaceae</taxon>
        <taxon>Canariomyces</taxon>
    </lineage>
</organism>
<dbReference type="RefSeq" id="XP_064666417.1">
    <property type="nucleotide sequence ID" value="XM_064813869.1"/>
</dbReference>
<feature type="transmembrane region" description="Helical" evidence="6">
    <location>
        <begin position="126"/>
        <end position="147"/>
    </location>
</feature>
<reference evidence="8" key="2">
    <citation type="submission" date="2023-05" db="EMBL/GenBank/DDBJ databases">
        <authorList>
            <consortium name="Lawrence Berkeley National Laboratory"/>
            <person name="Steindorff A."/>
            <person name="Hensen N."/>
            <person name="Bonometti L."/>
            <person name="Westerberg I."/>
            <person name="Brannstrom I.O."/>
            <person name="Guillou S."/>
            <person name="Cros-Aarteil S."/>
            <person name="Calhoun S."/>
            <person name="Haridas S."/>
            <person name="Kuo A."/>
            <person name="Mondo S."/>
            <person name="Pangilinan J."/>
            <person name="Riley R."/>
            <person name="Labutti K."/>
            <person name="Andreopoulos B."/>
            <person name="Lipzen A."/>
            <person name="Chen C."/>
            <person name="Yanf M."/>
            <person name="Daum C."/>
            <person name="Ng V."/>
            <person name="Clum A."/>
            <person name="Ohm R."/>
            <person name="Martin F."/>
            <person name="Silar P."/>
            <person name="Natvig D."/>
            <person name="Lalanne C."/>
            <person name="Gautier V."/>
            <person name="Ament-Velasquez S.L."/>
            <person name="Kruys A."/>
            <person name="Hutchinson M.I."/>
            <person name="Powell A.J."/>
            <person name="Barry K."/>
            <person name="Miller A.N."/>
            <person name="Grigoriev I.V."/>
            <person name="Debuchy R."/>
            <person name="Gladieux P."/>
            <person name="Thoren M.H."/>
            <person name="Johannesson H."/>
        </authorList>
    </citation>
    <scope>NUCLEOTIDE SEQUENCE</scope>
    <source>
        <strain evidence="8">CBS 508.74</strain>
    </source>
</reference>
<feature type="transmembrane region" description="Helical" evidence="6">
    <location>
        <begin position="14"/>
        <end position="35"/>
    </location>
</feature>
<evidence type="ECO:0000256" key="1">
    <source>
        <dbReference type="ARBA" id="ARBA00004141"/>
    </source>
</evidence>
<feature type="domain" description="Rhodopsin" evidence="7">
    <location>
        <begin position="32"/>
        <end position="272"/>
    </location>
</feature>
<sequence>MEQQPAASDNKGPMLMATLWTLHAITLIAFSVRLWSRLRPKFALTAADYTITIAVLSKTASMGLVTACVHLGFGQHAVHVDRSARATVNTYLFIIYILSMIATSFARISIGCLLLQVTLDRRWRILIYGSIFIQAANMLIYIAFQFAQCQSSLSSMIDLKNTNCLTPAQVVWFSHANNAVAFASDLICAIIPGILIKSLTRSTVEKVLTFALLAACLVASGVVIAKMYYTIVFDFASSDGFYIMVDKMFWSRIEESVIIIAACAPLLRGPVERGLKRLGFRGIRPPTPALNSVGEQVTGSSKGSSV</sequence>
<keyword evidence="9" id="KW-1185">Reference proteome</keyword>
<dbReference type="GeneID" id="89937994"/>
<dbReference type="PANTHER" id="PTHR33048">
    <property type="entry name" value="PTH11-LIKE INTEGRAL MEMBRANE PROTEIN (AFU_ORTHOLOGUE AFUA_5G11245)"/>
    <property type="match status" value="1"/>
</dbReference>
<dbReference type="InterPro" id="IPR049326">
    <property type="entry name" value="Rhodopsin_dom_fungi"/>
</dbReference>
<name>A0AAN6QL40_9PEZI</name>
<evidence type="ECO:0000259" key="7">
    <source>
        <dbReference type="Pfam" id="PF20684"/>
    </source>
</evidence>
<dbReference type="GO" id="GO:0016020">
    <property type="term" value="C:membrane"/>
    <property type="evidence" value="ECO:0007669"/>
    <property type="project" value="UniProtKB-SubCell"/>
</dbReference>
<keyword evidence="3 6" id="KW-1133">Transmembrane helix</keyword>
<feature type="transmembrane region" description="Helical" evidence="6">
    <location>
        <begin position="249"/>
        <end position="267"/>
    </location>
</feature>
<keyword evidence="4 6" id="KW-0472">Membrane</keyword>
<protein>
    <recommendedName>
        <fullName evidence="7">Rhodopsin domain-containing protein</fullName>
    </recommendedName>
</protein>
<evidence type="ECO:0000313" key="9">
    <source>
        <dbReference type="Proteomes" id="UP001302812"/>
    </source>
</evidence>
<proteinExistence type="inferred from homology"/>
<dbReference type="Pfam" id="PF20684">
    <property type="entry name" value="Fung_rhodopsin"/>
    <property type="match status" value="1"/>
</dbReference>
<evidence type="ECO:0000313" key="8">
    <source>
        <dbReference type="EMBL" id="KAK4108847.1"/>
    </source>
</evidence>
<evidence type="ECO:0000256" key="2">
    <source>
        <dbReference type="ARBA" id="ARBA00022692"/>
    </source>
</evidence>
<reference evidence="8" key="1">
    <citation type="journal article" date="2023" name="Mol. Phylogenet. Evol.">
        <title>Genome-scale phylogeny and comparative genomics of the fungal order Sordariales.</title>
        <authorList>
            <person name="Hensen N."/>
            <person name="Bonometti L."/>
            <person name="Westerberg I."/>
            <person name="Brannstrom I.O."/>
            <person name="Guillou S."/>
            <person name="Cros-Aarteil S."/>
            <person name="Calhoun S."/>
            <person name="Haridas S."/>
            <person name="Kuo A."/>
            <person name="Mondo S."/>
            <person name="Pangilinan J."/>
            <person name="Riley R."/>
            <person name="LaButti K."/>
            <person name="Andreopoulos B."/>
            <person name="Lipzen A."/>
            <person name="Chen C."/>
            <person name="Yan M."/>
            <person name="Daum C."/>
            <person name="Ng V."/>
            <person name="Clum A."/>
            <person name="Steindorff A."/>
            <person name="Ohm R.A."/>
            <person name="Martin F."/>
            <person name="Silar P."/>
            <person name="Natvig D.O."/>
            <person name="Lalanne C."/>
            <person name="Gautier V."/>
            <person name="Ament-Velasquez S.L."/>
            <person name="Kruys A."/>
            <person name="Hutchinson M.I."/>
            <person name="Powell A.J."/>
            <person name="Barry K."/>
            <person name="Miller A.N."/>
            <person name="Grigoriev I.V."/>
            <person name="Debuchy R."/>
            <person name="Gladieux P."/>
            <person name="Hiltunen Thoren M."/>
            <person name="Johannesson H."/>
        </authorList>
    </citation>
    <scope>NUCLEOTIDE SEQUENCE</scope>
    <source>
        <strain evidence="8">CBS 508.74</strain>
    </source>
</reference>
<comment type="subcellular location">
    <subcellularLocation>
        <location evidence="1">Membrane</location>
        <topology evidence="1">Multi-pass membrane protein</topology>
    </subcellularLocation>
</comment>
<dbReference type="EMBL" id="MU853360">
    <property type="protein sequence ID" value="KAK4108847.1"/>
    <property type="molecule type" value="Genomic_DNA"/>
</dbReference>
<accession>A0AAN6QL40</accession>
<feature type="transmembrane region" description="Helical" evidence="6">
    <location>
        <begin position="93"/>
        <end position="114"/>
    </location>
</feature>
<feature type="transmembrane region" description="Helical" evidence="6">
    <location>
        <begin position="208"/>
        <end position="229"/>
    </location>
</feature>
<feature type="transmembrane region" description="Helical" evidence="6">
    <location>
        <begin position="179"/>
        <end position="196"/>
    </location>
</feature>